<dbReference type="Proteomes" id="UP000436822">
    <property type="component" value="Unassembled WGS sequence"/>
</dbReference>
<keyword evidence="1" id="KW-1133">Transmembrane helix</keyword>
<dbReference type="EMBL" id="BLJE01000003">
    <property type="protein sequence ID" value="GFE66061.1"/>
    <property type="molecule type" value="Genomic_DNA"/>
</dbReference>
<name>A0A6N6JI86_9RHOB</name>
<dbReference type="Pfam" id="PF05987">
    <property type="entry name" value="DUF898"/>
    <property type="match status" value="1"/>
</dbReference>
<comment type="caution">
    <text evidence="2">The sequence shown here is derived from an EMBL/GenBank/DDBJ whole genome shotgun (WGS) entry which is preliminary data.</text>
</comment>
<feature type="transmembrane region" description="Helical" evidence="1">
    <location>
        <begin position="176"/>
        <end position="195"/>
    </location>
</feature>
<feature type="transmembrane region" description="Helical" evidence="1">
    <location>
        <begin position="133"/>
        <end position="155"/>
    </location>
</feature>
<evidence type="ECO:0000313" key="2">
    <source>
        <dbReference type="EMBL" id="GFE66061.1"/>
    </source>
</evidence>
<keyword evidence="3" id="KW-1185">Reference proteome</keyword>
<protein>
    <submittedName>
        <fullName evidence="2">Uncharacterized protein</fullName>
    </submittedName>
</protein>
<reference evidence="2 3" key="1">
    <citation type="submission" date="2019-12" db="EMBL/GenBank/DDBJ databases">
        <title>Litoreibacter badius sp. nov., a novel bacteriochlorophyll a-containing bacterium in the genus Litoreibacter.</title>
        <authorList>
            <person name="Kanamuro M."/>
            <person name="Takabe Y."/>
            <person name="Mori K."/>
            <person name="Takaichi S."/>
            <person name="Hanada S."/>
        </authorList>
    </citation>
    <scope>NUCLEOTIDE SEQUENCE [LARGE SCALE GENOMIC DNA]</scope>
    <source>
        <strain evidence="2 3">K6</strain>
    </source>
</reference>
<dbReference type="AlphaFoldDB" id="A0A6N6JI86"/>
<dbReference type="InterPro" id="IPR010295">
    <property type="entry name" value="DUF898"/>
</dbReference>
<sequence length="268" mass="29856">MKTRLRRWYWSSIKIGGDPLEYAGRGSEKFLGFLVVIAFLGFYIAVVNSVLMFLSFRFLYSENGGAVLSVLLIVLGCSLEQNLLYGLYLTVPSMIAGWAYFRAISFRRLTNQKTVGGMTLVARPAETKIVKTFVFGLLVVGLFWGAATYGITTIFRDGLANMDMSALMALMTDSTAQIVLLALILGCSAAVYVIWSQSGPAAAGRSWTPKRDKAAICRSRLDVRFLCGPAMYCLSCFYLCWKSLKSVRPRRRRSRHLSIARHPDAPRV</sequence>
<gene>
    <name evidence="2" type="ORF">KIN_31350</name>
</gene>
<evidence type="ECO:0000313" key="3">
    <source>
        <dbReference type="Proteomes" id="UP000436822"/>
    </source>
</evidence>
<organism evidence="2 3">
    <name type="scientific">Litoreibacter roseus</name>
    <dbReference type="NCBI Taxonomy" id="2601869"/>
    <lineage>
        <taxon>Bacteria</taxon>
        <taxon>Pseudomonadati</taxon>
        <taxon>Pseudomonadota</taxon>
        <taxon>Alphaproteobacteria</taxon>
        <taxon>Rhodobacterales</taxon>
        <taxon>Roseobacteraceae</taxon>
        <taxon>Litoreibacter</taxon>
    </lineage>
</organism>
<feature type="transmembrane region" description="Helical" evidence="1">
    <location>
        <begin position="30"/>
        <end position="52"/>
    </location>
</feature>
<feature type="transmembrane region" description="Helical" evidence="1">
    <location>
        <begin position="83"/>
        <end position="101"/>
    </location>
</feature>
<evidence type="ECO:0000256" key="1">
    <source>
        <dbReference type="SAM" id="Phobius"/>
    </source>
</evidence>
<keyword evidence="1" id="KW-0472">Membrane</keyword>
<accession>A0A6N6JI86</accession>
<keyword evidence="1" id="KW-0812">Transmembrane</keyword>
<proteinExistence type="predicted"/>